<protein>
    <submittedName>
        <fullName evidence="5">Agmatinase</fullName>
        <ecNumber evidence="5">3.5.3.11</ecNumber>
    </submittedName>
</protein>
<dbReference type="Gene3D" id="3.40.800.10">
    <property type="entry name" value="Ureohydrolase domain"/>
    <property type="match status" value="1"/>
</dbReference>
<comment type="similarity">
    <text evidence="4">Belongs to the arginase family.</text>
</comment>
<dbReference type="AlphaFoldDB" id="A0A380CPM7"/>
<dbReference type="GO" id="GO:0008783">
    <property type="term" value="F:agmatinase activity"/>
    <property type="evidence" value="ECO:0007669"/>
    <property type="project" value="UniProtKB-EC"/>
</dbReference>
<feature type="binding site" evidence="3">
    <location>
        <position position="153"/>
    </location>
    <ligand>
        <name>Mn(2+)</name>
        <dbReference type="ChEBI" id="CHEBI:29035"/>
        <label>1</label>
    </ligand>
</feature>
<keyword evidence="2 5" id="KW-0378">Hydrolase</keyword>
<evidence type="ECO:0000256" key="2">
    <source>
        <dbReference type="ARBA" id="ARBA00022801"/>
    </source>
</evidence>
<evidence type="ECO:0000256" key="1">
    <source>
        <dbReference type="ARBA" id="ARBA00022723"/>
    </source>
</evidence>
<dbReference type="Proteomes" id="UP000254956">
    <property type="component" value="Unassembled WGS sequence"/>
</dbReference>
<evidence type="ECO:0000256" key="3">
    <source>
        <dbReference type="PIRSR" id="PIRSR036979-1"/>
    </source>
</evidence>
<feature type="binding site" evidence="3">
    <location>
        <position position="176"/>
    </location>
    <ligand>
        <name>Mn(2+)</name>
        <dbReference type="ChEBI" id="CHEBI:29035"/>
        <label>1</label>
    </ligand>
</feature>
<dbReference type="PANTHER" id="PTHR11358">
    <property type="entry name" value="ARGINASE/AGMATINASE"/>
    <property type="match status" value="1"/>
</dbReference>
<name>A0A380CPM7_9STAP</name>
<dbReference type="GO" id="GO:0046872">
    <property type="term" value="F:metal ion binding"/>
    <property type="evidence" value="ECO:0007669"/>
    <property type="project" value="UniProtKB-KW"/>
</dbReference>
<dbReference type="GO" id="GO:0033389">
    <property type="term" value="P:putrescine biosynthetic process from arginine, via agmatine"/>
    <property type="evidence" value="ECO:0007669"/>
    <property type="project" value="TreeGrafter"/>
</dbReference>
<feature type="binding site" evidence="3">
    <location>
        <position position="270"/>
    </location>
    <ligand>
        <name>Mn(2+)</name>
        <dbReference type="ChEBI" id="CHEBI:29035"/>
        <label>1</label>
    </ligand>
</feature>
<keyword evidence="3" id="KW-0464">Manganese</keyword>
<feature type="binding site" evidence="3">
    <location>
        <position position="272"/>
    </location>
    <ligand>
        <name>Mn(2+)</name>
        <dbReference type="ChEBI" id="CHEBI:29035"/>
        <label>1</label>
    </ligand>
</feature>
<reference evidence="5 6" key="1">
    <citation type="submission" date="2018-06" db="EMBL/GenBank/DDBJ databases">
        <authorList>
            <consortium name="Pathogen Informatics"/>
            <person name="Doyle S."/>
        </authorList>
    </citation>
    <scope>NUCLEOTIDE SEQUENCE [LARGE SCALE GENOMIC DNA]</scope>
    <source>
        <strain evidence="5 6">NCTC12413</strain>
    </source>
</reference>
<dbReference type="PROSITE" id="PS51409">
    <property type="entry name" value="ARGINASE_2"/>
    <property type="match status" value="1"/>
</dbReference>
<evidence type="ECO:0000313" key="6">
    <source>
        <dbReference type="Proteomes" id="UP000254956"/>
    </source>
</evidence>
<accession>A0A380CPM7</accession>
<dbReference type="SUPFAM" id="SSF52768">
    <property type="entry name" value="Arginase/deacetylase"/>
    <property type="match status" value="1"/>
</dbReference>
<proteinExistence type="inferred from homology"/>
<dbReference type="EMBL" id="UGZE01000001">
    <property type="protein sequence ID" value="SUJ26009.1"/>
    <property type="molecule type" value="Genomic_DNA"/>
</dbReference>
<gene>
    <name evidence="5" type="primary">speB</name>
    <name evidence="5" type="ORF">NCTC12413_02356</name>
</gene>
<keyword evidence="1 3" id="KW-0479">Metal-binding</keyword>
<comment type="cofactor">
    <cofactor evidence="3">
        <name>Mn(2+)</name>
        <dbReference type="ChEBI" id="CHEBI:29035"/>
    </cofactor>
    <text evidence="3">Binds 2 manganese ions per subunit.</text>
</comment>
<evidence type="ECO:0000313" key="5">
    <source>
        <dbReference type="EMBL" id="SUJ26009.1"/>
    </source>
</evidence>
<dbReference type="Pfam" id="PF00491">
    <property type="entry name" value="Arginase"/>
    <property type="match status" value="1"/>
</dbReference>
<feature type="binding site" evidence="3">
    <location>
        <position position="178"/>
    </location>
    <ligand>
        <name>Mn(2+)</name>
        <dbReference type="ChEBI" id="CHEBI:29035"/>
        <label>1</label>
    </ligand>
</feature>
<evidence type="ECO:0000256" key="4">
    <source>
        <dbReference type="PROSITE-ProRule" id="PRU00742"/>
    </source>
</evidence>
<dbReference type="InterPro" id="IPR023696">
    <property type="entry name" value="Ureohydrolase_dom_sf"/>
</dbReference>
<organism evidence="5 6">
    <name type="scientific">Staphylococcus arlettae</name>
    <dbReference type="NCBI Taxonomy" id="29378"/>
    <lineage>
        <taxon>Bacteria</taxon>
        <taxon>Bacillati</taxon>
        <taxon>Bacillota</taxon>
        <taxon>Bacilli</taxon>
        <taxon>Bacillales</taxon>
        <taxon>Staphylococcaceae</taxon>
        <taxon>Staphylococcus</taxon>
    </lineage>
</organism>
<dbReference type="InterPro" id="IPR006035">
    <property type="entry name" value="Ureohydrolase"/>
</dbReference>
<dbReference type="STRING" id="1212545.SARL_03751"/>
<dbReference type="EC" id="3.5.3.11" evidence="5"/>
<dbReference type="PIRSF" id="PIRSF036979">
    <property type="entry name" value="Arginase"/>
    <property type="match status" value="1"/>
</dbReference>
<feature type="binding site" evidence="3">
    <location>
        <position position="180"/>
    </location>
    <ligand>
        <name>Mn(2+)</name>
        <dbReference type="ChEBI" id="CHEBI:29035"/>
        <label>1</label>
    </ligand>
</feature>
<dbReference type="PANTHER" id="PTHR11358:SF26">
    <property type="entry name" value="GUANIDINO ACID HYDROLASE, MITOCHONDRIAL"/>
    <property type="match status" value="1"/>
</dbReference>
<sequence length="346" mass="38422">MAQHSDDNAYATIFEMGNYTIYNNKLTKGVDFTMKNNIYGNVPTFLGSKNLSHATELDTDVLVYGVPFEGESTWGDYTGVELGPKQIRLSSARYSQYLPELNHIDVSKHLSMGDVGDVPFVAHDNKQSYDNIESFAYNLWQTNKFLIGLGGEHGVTYPILKALTKMNKRVGIIHLDAHYDNMPDYEGEAYARSTPFMRLYETDGIRNESIIHTGIHGPRNKPETGQYAEQAGAVTLTINDIREATNLKKLAKDIYALASKDVDVVYLTICSDVLDFAFNPGGPVDGNGITSYELLTLIHEFGKLGLCGMDYVEVYPMQDANQNSAHFVSTAVLYVLAGHAKYLGKL</sequence>
<dbReference type="CDD" id="cd09990">
    <property type="entry name" value="Agmatinase-like"/>
    <property type="match status" value="1"/>
</dbReference>